<feature type="domain" description="Mechanosensitive ion channel transmembrane helices 2/3" evidence="10">
    <location>
        <begin position="132"/>
        <end position="168"/>
    </location>
</feature>
<dbReference type="InterPro" id="IPR049142">
    <property type="entry name" value="MS_channel_1st"/>
</dbReference>
<comment type="caution">
    <text evidence="11">The sequence shown here is derived from an EMBL/GenBank/DDBJ whole genome shotgun (WGS) entry which is preliminary data.</text>
</comment>
<keyword evidence="5 7" id="KW-1133">Transmembrane helix</keyword>
<keyword evidence="12" id="KW-1185">Reference proteome</keyword>
<dbReference type="PANTHER" id="PTHR30460">
    <property type="entry name" value="MODERATE CONDUCTANCE MECHANOSENSITIVE CHANNEL YBIO"/>
    <property type="match status" value="1"/>
</dbReference>
<evidence type="ECO:0000256" key="7">
    <source>
        <dbReference type="SAM" id="Phobius"/>
    </source>
</evidence>
<evidence type="ECO:0000256" key="3">
    <source>
        <dbReference type="ARBA" id="ARBA00022475"/>
    </source>
</evidence>
<proteinExistence type="inferred from homology"/>
<dbReference type="SUPFAM" id="SSF50182">
    <property type="entry name" value="Sm-like ribonucleoproteins"/>
    <property type="match status" value="1"/>
</dbReference>
<keyword evidence="3" id="KW-1003">Cell membrane</keyword>
<organism evidence="11 12">
    <name type="scientific">Nocardioides pinisoli</name>
    <dbReference type="NCBI Taxonomy" id="2950279"/>
    <lineage>
        <taxon>Bacteria</taxon>
        <taxon>Bacillati</taxon>
        <taxon>Actinomycetota</taxon>
        <taxon>Actinomycetes</taxon>
        <taxon>Propionibacteriales</taxon>
        <taxon>Nocardioidaceae</taxon>
        <taxon>Nocardioides</taxon>
    </lineage>
</organism>
<dbReference type="InterPro" id="IPR006685">
    <property type="entry name" value="MscS_channel_2nd"/>
</dbReference>
<dbReference type="InterPro" id="IPR045276">
    <property type="entry name" value="YbiO_bact"/>
</dbReference>
<feature type="transmembrane region" description="Helical" evidence="7">
    <location>
        <begin position="53"/>
        <end position="70"/>
    </location>
</feature>
<evidence type="ECO:0000313" key="12">
    <source>
        <dbReference type="Proteomes" id="UP001204524"/>
    </source>
</evidence>
<evidence type="ECO:0000259" key="10">
    <source>
        <dbReference type="Pfam" id="PF21088"/>
    </source>
</evidence>
<dbReference type="PANTHER" id="PTHR30460:SF0">
    <property type="entry name" value="MODERATE CONDUCTANCE MECHANOSENSITIVE CHANNEL YBIO"/>
    <property type="match status" value="1"/>
</dbReference>
<keyword evidence="4 7" id="KW-0812">Transmembrane</keyword>
<evidence type="ECO:0000259" key="9">
    <source>
        <dbReference type="Pfam" id="PF21082"/>
    </source>
</evidence>
<dbReference type="SUPFAM" id="SSF82689">
    <property type="entry name" value="Mechanosensitive channel protein MscS (YggB), C-terminal domain"/>
    <property type="match status" value="1"/>
</dbReference>
<evidence type="ECO:0000259" key="8">
    <source>
        <dbReference type="Pfam" id="PF00924"/>
    </source>
</evidence>
<dbReference type="Proteomes" id="UP001204524">
    <property type="component" value="Unassembled WGS sequence"/>
</dbReference>
<feature type="transmembrane region" description="Helical" evidence="7">
    <location>
        <begin position="123"/>
        <end position="143"/>
    </location>
</feature>
<name>A0ABT1KYA4_9ACTN</name>
<evidence type="ECO:0000256" key="4">
    <source>
        <dbReference type="ARBA" id="ARBA00022692"/>
    </source>
</evidence>
<dbReference type="Gene3D" id="2.30.30.60">
    <property type="match status" value="1"/>
</dbReference>
<comment type="subcellular location">
    <subcellularLocation>
        <location evidence="1">Cell membrane</location>
        <topology evidence="1">Multi-pass membrane protein</topology>
    </subcellularLocation>
</comment>
<keyword evidence="6 7" id="KW-0472">Membrane</keyword>
<dbReference type="EMBL" id="JANARS010000005">
    <property type="protein sequence ID" value="MCP3422592.1"/>
    <property type="molecule type" value="Genomic_DNA"/>
</dbReference>
<dbReference type="InterPro" id="IPR023408">
    <property type="entry name" value="MscS_beta-dom_sf"/>
</dbReference>
<evidence type="ECO:0000313" key="11">
    <source>
        <dbReference type="EMBL" id="MCP3422592.1"/>
    </source>
</evidence>
<protein>
    <submittedName>
        <fullName evidence="11">Mechanosensitive ion channel family protein</fullName>
    </submittedName>
</protein>
<dbReference type="InterPro" id="IPR049278">
    <property type="entry name" value="MS_channel_C"/>
</dbReference>
<dbReference type="Gene3D" id="3.30.70.100">
    <property type="match status" value="1"/>
</dbReference>
<gene>
    <name evidence="11" type="ORF">NCI01_12365</name>
</gene>
<dbReference type="Gene3D" id="1.10.287.1260">
    <property type="match status" value="1"/>
</dbReference>
<evidence type="ECO:0000256" key="5">
    <source>
        <dbReference type="ARBA" id="ARBA00022989"/>
    </source>
</evidence>
<evidence type="ECO:0000256" key="6">
    <source>
        <dbReference type="ARBA" id="ARBA00023136"/>
    </source>
</evidence>
<dbReference type="InterPro" id="IPR011014">
    <property type="entry name" value="MscS_channel_TM-2"/>
</dbReference>
<dbReference type="SUPFAM" id="SSF82861">
    <property type="entry name" value="Mechanosensitive channel protein MscS (YggB), transmembrane region"/>
    <property type="match status" value="1"/>
</dbReference>
<feature type="domain" description="Mechanosensitive ion channel MscS" evidence="8">
    <location>
        <begin position="170"/>
        <end position="233"/>
    </location>
</feature>
<reference evidence="11 12" key="1">
    <citation type="submission" date="2022-06" db="EMBL/GenBank/DDBJ databases">
        <authorList>
            <person name="So Y."/>
        </authorList>
    </citation>
    <scope>NUCLEOTIDE SEQUENCE [LARGE SCALE GENOMIC DNA]</scope>
    <source>
        <strain evidence="11 12">STR3</strain>
    </source>
</reference>
<sequence length="351" mass="38128">MLHPLTTPIMTMTEVSGSETNPCDDDASLCNLTWEQTGDSTLSTAVDWVVGKPSALVGLILIGLLVRWLLHRLIDRIVSRAESGVLPDRLSRAVSGGRMGAALNLREDPGYTRRVQRAATMGSLLKSIVTGVVLTVVTLMFIAELGYDIAPLIASAGIIGVAIGFGSQALVKDFLSGIFMIFEDQYGVGDVVDLGEASGTVEAVSLRVTRLRDVNGTVWYVRNGEILRVGNMSQNWARTVLDVTVGYTEDLVAVRRVLEEVAHDLWEDEDFKGLIIEEPEVWGVESLGVDGIVVRVTLKTAPLEQWGVARAMRERVKARFEHEGIDLAVAQRVMWQESAPSAASADHSEGT</sequence>
<feature type="domain" description="Mechanosensitive ion channel MscS C-terminal" evidence="9">
    <location>
        <begin position="240"/>
        <end position="326"/>
    </location>
</feature>
<accession>A0ABT1KYA4</accession>
<dbReference type="InterPro" id="IPR010920">
    <property type="entry name" value="LSM_dom_sf"/>
</dbReference>
<dbReference type="RefSeq" id="WP_254181792.1">
    <property type="nucleotide sequence ID" value="NZ_JANARS010000005.1"/>
</dbReference>
<evidence type="ECO:0000256" key="2">
    <source>
        <dbReference type="ARBA" id="ARBA00008017"/>
    </source>
</evidence>
<dbReference type="InterPro" id="IPR011066">
    <property type="entry name" value="MscS_channel_C_sf"/>
</dbReference>
<evidence type="ECO:0000256" key="1">
    <source>
        <dbReference type="ARBA" id="ARBA00004651"/>
    </source>
</evidence>
<dbReference type="Pfam" id="PF00924">
    <property type="entry name" value="MS_channel_2nd"/>
    <property type="match status" value="1"/>
</dbReference>
<dbReference type="Pfam" id="PF21082">
    <property type="entry name" value="MS_channel_3rd"/>
    <property type="match status" value="1"/>
</dbReference>
<dbReference type="Pfam" id="PF21088">
    <property type="entry name" value="MS_channel_1st"/>
    <property type="match status" value="1"/>
</dbReference>
<feature type="transmembrane region" description="Helical" evidence="7">
    <location>
        <begin position="149"/>
        <end position="171"/>
    </location>
</feature>
<comment type="similarity">
    <text evidence="2">Belongs to the MscS (TC 1.A.23) family.</text>
</comment>